<reference evidence="2 3" key="1">
    <citation type="journal article" date="2020" name="Phytopathology">
        <title>Genome Sequence Resources of Colletotrichum truncatum, C. plurivorum, C. musicola, and C. sojae: Four Species Pathogenic to Soybean (Glycine max).</title>
        <authorList>
            <person name="Rogerio F."/>
            <person name="Boufleur T.R."/>
            <person name="Ciampi-Guillardi M."/>
            <person name="Sukno S.A."/>
            <person name="Thon M.R."/>
            <person name="Massola Junior N.S."/>
            <person name="Baroncelli R."/>
        </authorList>
    </citation>
    <scope>NUCLEOTIDE SEQUENCE [LARGE SCALE GENOMIC DNA]</scope>
    <source>
        <strain evidence="2 3">LFN0009</strain>
    </source>
</reference>
<dbReference type="Proteomes" id="UP000652219">
    <property type="component" value="Unassembled WGS sequence"/>
</dbReference>
<feature type="region of interest" description="Disordered" evidence="1">
    <location>
        <begin position="1"/>
        <end position="40"/>
    </location>
</feature>
<evidence type="ECO:0000313" key="2">
    <source>
        <dbReference type="EMBL" id="KAF6783479.1"/>
    </source>
</evidence>
<comment type="caution">
    <text evidence="2">The sequence shown here is derived from an EMBL/GenBank/DDBJ whole genome shotgun (WGS) entry which is preliminary data.</text>
</comment>
<dbReference type="EMBL" id="WIGN01000814">
    <property type="protein sequence ID" value="KAF6783479.1"/>
    <property type="molecule type" value="Genomic_DNA"/>
</dbReference>
<protein>
    <submittedName>
        <fullName evidence="2">Uncharacterized protein</fullName>
    </submittedName>
</protein>
<feature type="non-terminal residue" evidence="2">
    <location>
        <position position="69"/>
    </location>
</feature>
<evidence type="ECO:0000256" key="1">
    <source>
        <dbReference type="SAM" id="MobiDB-lite"/>
    </source>
</evidence>
<accession>A0A8H6IL78</accession>
<sequence length="69" mass="7827">MDQKAPKHGRAIQPLDKPSRRSMDQKAPKHGRAIQPLVNGDTRRRVGHWINKARGEECRYNLSTIAGII</sequence>
<feature type="compositionally biased region" description="Basic and acidic residues" evidence="1">
    <location>
        <begin position="17"/>
        <end position="27"/>
    </location>
</feature>
<keyword evidence="3" id="KW-1185">Reference proteome</keyword>
<feature type="compositionally biased region" description="Basic residues" evidence="1">
    <location>
        <begin position="1"/>
        <end position="10"/>
    </location>
</feature>
<evidence type="ECO:0000313" key="3">
    <source>
        <dbReference type="Proteomes" id="UP000652219"/>
    </source>
</evidence>
<proteinExistence type="predicted"/>
<name>A0A8H6IL78_9PEZI</name>
<dbReference type="AlphaFoldDB" id="A0A8H6IL78"/>
<gene>
    <name evidence="2" type="ORF">CSOJ01_15893</name>
</gene>
<organism evidence="2 3">
    <name type="scientific">Colletotrichum sojae</name>
    <dbReference type="NCBI Taxonomy" id="2175907"/>
    <lineage>
        <taxon>Eukaryota</taxon>
        <taxon>Fungi</taxon>
        <taxon>Dikarya</taxon>
        <taxon>Ascomycota</taxon>
        <taxon>Pezizomycotina</taxon>
        <taxon>Sordariomycetes</taxon>
        <taxon>Hypocreomycetidae</taxon>
        <taxon>Glomerellales</taxon>
        <taxon>Glomerellaceae</taxon>
        <taxon>Colletotrichum</taxon>
        <taxon>Colletotrichum orchidearum species complex</taxon>
    </lineage>
</organism>